<dbReference type="Proteomes" id="UP001501612">
    <property type="component" value="Unassembled WGS sequence"/>
</dbReference>
<evidence type="ECO:0008006" key="3">
    <source>
        <dbReference type="Google" id="ProtNLM"/>
    </source>
</evidence>
<protein>
    <recommendedName>
        <fullName evidence="3">Schlafen AlbA-2 domain-containing protein</fullName>
    </recommendedName>
</protein>
<evidence type="ECO:0000313" key="1">
    <source>
        <dbReference type="EMBL" id="GAA1911312.1"/>
    </source>
</evidence>
<evidence type="ECO:0000313" key="2">
    <source>
        <dbReference type="Proteomes" id="UP001501612"/>
    </source>
</evidence>
<keyword evidence="2" id="KW-1185">Reference proteome</keyword>
<proteinExistence type="predicted"/>
<sequence>MRRIELEILALRAVEDMRAGRQREDDRVEVKSRWPEPKAARQMAGAANALRGEPLVYIIGCDEAGAITDGSGHDPESWYREICREFNSPPPRLLFHVTVAVTDTPGDSVTALAFDTNEFPYVMTVKSAPDRREVPLRTATGTKSSDRQDLLRILAPTLTSPPCEISDAEVSASISALGGEPGAGDLSSEVPPRTVLSISARLKILINFVGDGAVSAPIRSIRVRVRTVDGETWDLEPYVMSSAGRRGDSPAPPPPRFGVHVSGGFVIATGVGEFSLQASGATSAPPATEETLEAHRALLLAADSLIVDVRLFFASGDRPTVLHSKLLYVESRPLVGIDRMRRVWATEAPAIEW</sequence>
<organism evidence="1 2">
    <name type="scientific">Nocardioides lentus</name>
    <dbReference type="NCBI Taxonomy" id="338077"/>
    <lineage>
        <taxon>Bacteria</taxon>
        <taxon>Bacillati</taxon>
        <taxon>Actinomycetota</taxon>
        <taxon>Actinomycetes</taxon>
        <taxon>Propionibacteriales</taxon>
        <taxon>Nocardioidaceae</taxon>
        <taxon>Nocardioides</taxon>
    </lineage>
</organism>
<comment type="caution">
    <text evidence="1">The sequence shown here is derived from an EMBL/GenBank/DDBJ whole genome shotgun (WGS) entry which is preliminary data.</text>
</comment>
<name>A0ABP5ADQ8_9ACTN</name>
<gene>
    <name evidence="1" type="ORF">GCM10009737_10920</name>
</gene>
<reference evidence="2" key="1">
    <citation type="journal article" date="2019" name="Int. J. Syst. Evol. Microbiol.">
        <title>The Global Catalogue of Microorganisms (GCM) 10K type strain sequencing project: providing services to taxonomists for standard genome sequencing and annotation.</title>
        <authorList>
            <consortium name="The Broad Institute Genomics Platform"/>
            <consortium name="The Broad Institute Genome Sequencing Center for Infectious Disease"/>
            <person name="Wu L."/>
            <person name="Ma J."/>
        </authorList>
    </citation>
    <scope>NUCLEOTIDE SEQUENCE [LARGE SCALE GENOMIC DNA]</scope>
    <source>
        <strain evidence="2">JCM 14046</strain>
    </source>
</reference>
<dbReference type="RefSeq" id="WP_344004794.1">
    <property type="nucleotide sequence ID" value="NZ_BAAAMY010000002.1"/>
</dbReference>
<accession>A0ABP5ADQ8</accession>
<dbReference type="EMBL" id="BAAAMY010000002">
    <property type="protein sequence ID" value="GAA1911312.1"/>
    <property type="molecule type" value="Genomic_DNA"/>
</dbReference>